<evidence type="ECO:0000256" key="1">
    <source>
        <dbReference type="SAM" id="MobiDB-lite"/>
    </source>
</evidence>
<feature type="compositionally biased region" description="Basic residues" evidence="1">
    <location>
        <begin position="135"/>
        <end position="144"/>
    </location>
</feature>
<feature type="region of interest" description="Disordered" evidence="1">
    <location>
        <begin position="288"/>
        <end position="376"/>
    </location>
</feature>
<name>A0AAV7XYZ4_9NEOP</name>
<proteinExistence type="predicted"/>
<comment type="caution">
    <text evidence="2">The sequence shown here is derived from an EMBL/GenBank/DDBJ whole genome shotgun (WGS) entry which is preliminary data.</text>
</comment>
<gene>
    <name evidence="2" type="ORF">ONE63_007261</name>
</gene>
<dbReference type="EMBL" id="JAPTSV010000004">
    <property type="protein sequence ID" value="KAJ1528892.1"/>
    <property type="molecule type" value="Genomic_DNA"/>
</dbReference>
<feature type="region of interest" description="Disordered" evidence="1">
    <location>
        <begin position="1"/>
        <end position="21"/>
    </location>
</feature>
<feature type="compositionally biased region" description="Low complexity" evidence="1">
    <location>
        <begin position="244"/>
        <end position="257"/>
    </location>
</feature>
<feature type="region of interest" description="Disordered" evidence="1">
    <location>
        <begin position="189"/>
        <end position="271"/>
    </location>
</feature>
<dbReference type="AlphaFoldDB" id="A0AAV7XYZ4"/>
<sequence length="376" mass="39851">MAAVPAQPASLPASSAAPPSHVLPCVGRSVGAASDGAARAPALRGHHVRRAVLPLRHGGRDAVLGQVVQGRPRVLPLRAQGHAAEVQLPSPRRARPDGQLVRRDGGAPQPDAQLVGPLPLRGVRRGALLPDRVGPRRHGRRRASQGRSPDHGRPRPLPGRRRREGELHVQVLAPVGAARVVHQRRTGGPALLARPLRPPEGRQHGAVRAGAAVPGAAVPLPPRRPQAQVRGLHLQRVLEDQRGVRGARQAAAGARPRVPGEPRAPRQEPRRPRPLRWRWQWLRPTGADPVRVPALHRPRHRAERLGGAHGARGARPQAREDADADPRPTPAAPAPAAGAGAGPVCRSPGRGRAVTPQRPRPHPRRASSPSPPSSGG</sequence>
<feature type="region of interest" description="Disordered" evidence="1">
    <location>
        <begin position="78"/>
        <end position="166"/>
    </location>
</feature>
<accession>A0AAV7XYZ4</accession>
<feature type="compositionally biased region" description="Low complexity" evidence="1">
    <location>
        <begin position="206"/>
        <end position="218"/>
    </location>
</feature>
<feature type="compositionally biased region" description="Basic and acidic residues" evidence="1">
    <location>
        <begin position="94"/>
        <end position="105"/>
    </location>
</feature>
<evidence type="ECO:0000313" key="3">
    <source>
        <dbReference type="Proteomes" id="UP001075354"/>
    </source>
</evidence>
<organism evidence="2 3">
    <name type="scientific">Megalurothrips usitatus</name>
    <name type="common">bean blossom thrips</name>
    <dbReference type="NCBI Taxonomy" id="439358"/>
    <lineage>
        <taxon>Eukaryota</taxon>
        <taxon>Metazoa</taxon>
        <taxon>Ecdysozoa</taxon>
        <taxon>Arthropoda</taxon>
        <taxon>Hexapoda</taxon>
        <taxon>Insecta</taxon>
        <taxon>Pterygota</taxon>
        <taxon>Neoptera</taxon>
        <taxon>Paraneoptera</taxon>
        <taxon>Thysanoptera</taxon>
        <taxon>Terebrantia</taxon>
        <taxon>Thripoidea</taxon>
        <taxon>Thripidae</taxon>
        <taxon>Megalurothrips</taxon>
    </lineage>
</organism>
<feature type="compositionally biased region" description="Basic and acidic residues" evidence="1">
    <location>
        <begin position="317"/>
        <end position="326"/>
    </location>
</feature>
<protein>
    <submittedName>
        <fullName evidence="2">Uncharacterized protein</fullName>
    </submittedName>
</protein>
<reference evidence="2" key="1">
    <citation type="submission" date="2022-12" db="EMBL/GenBank/DDBJ databases">
        <title>Chromosome-level genome assembly of the bean flower thrips Megalurothrips usitatus.</title>
        <authorList>
            <person name="Ma L."/>
            <person name="Liu Q."/>
            <person name="Li H."/>
            <person name="Cai W."/>
        </authorList>
    </citation>
    <scope>NUCLEOTIDE SEQUENCE</scope>
    <source>
        <strain evidence="2">Cailab_2022a</strain>
    </source>
</reference>
<feature type="compositionally biased region" description="Basic and acidic residues" evidence="1">
    <location>
        <begin position="258"/>
        <end position="271"/>
    </location>
</feature>
<keyword evidence="3" id="KW-1185">Reference proteome</keyword>
<evidence type="ECO:0000313" key="2">
    <source>
        <dbReference type="EMBL" id="KAJ1528892.1"/>
    </source>
</evidence>
<dbReference type="Proteomes" id="UP001075354">
    <property type="component" value="Chromosome 4"/>
</dbReference>